<name>A0A9Y2AGH0_9FIRM</name>
<dbReference type="EMBL" id="CP120678">
    <property type="protein sequence ID" value="WIW69657.1"/>
    <property type="molecule type" value="Genomic_DNA"/>
</dbReference>
<dbReference type="AlphaFoldDB" id="A0A9Y2AGH0"/>
<sequence>MVMYVINKNFFMKIGKIFIIIIILMILTCYVLSKLIGDTSIFQPDQYQIQDRKYQEPLRV</sequence>
<dbReference type="KEGG" id="sgbi:P3F81_06925"/>
<dbReference type="Proteomes" id="UP001243623">
    <property type="component" value="Chromosome"/>
</dbReference>
<gene>
    <name evidence="1" type="ORF">P3F81_06925</name>
</gene>
<keyword evidence="2" id="KW-1185">Reference proteome</keyword>
<protein>
    <submittedName>
        <fullName evidence="1">Uncharacterized protein</fullName>
    </submittedName>
</protein>
<accession>A0A9Y2AGH0</accession>
<dbReference type="RefSeq" id="WP_147669012.1">
    <property type="nucleotide sequence ID" value="NZ_CP120678.1"/>
</dbReference>
<evidence type="ECO:0000313" key="2">
    <source>
        <dbReference type="Proteomes" id="UP001243623"/>
    </source>
</evidence>
<evidence type="ECO:0000313" key="1">
    <source>
        <dbReference type="EMBL" id="WIW69657.1"/>
    </source>
</evidence>
<proteinExistence type="predicted"/>
<organism evidence="1 2">
    <name type="scientific">Selenobaculum gibii</name>
    <dbReference type="NCBI Taxonomy" id="3054208"/>
    <lineage>
        <taxon>Bacteria</taxon>
        <taxon>Bacillati</taxon>
        <taxon>Bacillota</taxon>
        <taxon>Negativicutes</taxon>
        <taxon>Selenomonadales</taxon>
        <taxon>Selenomonadaceae</taxon>
        <taxon>Selenobaculum</taxon>
    </lineage>
</organism>
<reference evidence="1" key="1">
    <citation type="submission" date="2023-03" db="EMBL/GenBank/DDBJ databases">
        <title>Selenobaculum gbiensis gen. nov. sp. nov., a new bacterium isolated from the gut microbiota of IBD patient.</title>
        <authorList>
            <person name="Yeo S."/>
            <person name="Park H."/>
            <person name="Huh C.S."/>
        </authorList>
    </citation>
    <scope>NUCLEOTIDE SEQUENCE</scope>
    <source>
        <strain evidence="1">ICN-92133</strain>
    </source>
</reference>